<sequence length="174" mass="19314">MAGQATFLEISISPVREVVPKDQQLELKVAVQNTAESQVTVLKWNTVFDTLAPSLGVFELRDLTASADVEQNIMMVRRQMPAKESDLVELGPKQSVETTVTFQNLELTSGHKYSARANGFWQTVWKMPKSDVVTGHLDLSGGMNGDFASNTVEFSQVNLSLSSTYIYIHDINLF</sequence>
<evidence type="ECO:0000313" key="2">
    <source>
        <dbReference type="Proteomes" id="UP000002035"/>
    </source>
</evidence>
<dbReference type="Gene3D" id="2.60.40.2970">
    <property type="match status" value="1"/>
</dbReference>
<keyword evidence="2" id="KW-1185">Reference proteome</keyword>
<dbReference type="VEuPathDB" id="FungiDB:MCYG_05202"/>
<dbReference type="Proteomes" id="UP000002035">
    <property type="component" value="Unassembled WGS sequence"/>
</dbReference>
<dbReference type="RefSeq" id="XP_002845333.1">
    <property type="nucleotide sequence ID" value="XM_002845287.1"/>
</dbReference>
<gene>
    <name evidence="1" type="ORF">MCYG_05202</name>
</gene>
<evidence type="ECO:0000313" key="1">
    <source>
        <dbReference type="EMBL" id="EEQ32383.1"/>
    </source>
</evidence>
<organism evidence="1 2">
    <name type="scientific">Arthroderma otae (strain ATCC MYA-4605 / CBS 113480)</name>
    <name type="common">Microsporum canis</name>
    <dbReference type="NCBI Taxonomy" id="554155"/>
    <lineage>
        <taxon>Eukaryota</taxon>
        <taxon>Fungi</taxon>
        <taxon>Dikarya</taxon>
        <taxon>Ascomycota</taxon>
        <taxon>Pezizomycotina</taxon>
        <taxon>Eurotiomycetes</taxon>
        <taxon>Eurotiomycetidae</taxon>
        <taxon>Onygenales</taxon>
        <taxon>Arthrodermataceae</taxon>
        <taxon>Microsporum</taxon>
    </lineage>
</organism>
<name>C5FR80_ARTOC</name>
<dbReference type="OMA" id="QAKGIWH"/>
<protein>
    <submittedName>
        <fullName evidence="1">Uncharacterized protein</fullName>
    </submittedName>
</protein>
<dbReference type="eggNOG" id="ENOG502SU1E">
    <property type="taxonomic scope" value="Eukaryota"/>
</dbReference>
<dbReference type="HOGENOM" id="CLU_095070_1_1_1"/>
<dbReference type="GeneID" id="9230289"/>
<dbReference type="OrthoDB" id="4171899at2759"/>
<dbReference type="STRING" id="554155.C5FR80"/>
<dbReference type="AlphaFoldDB" id="C5FR80"/>
<accession>C5FR80</accession>
<reference evidence="2" key="1">
    <citation type="journal article" date="2012" name="MBio">
        <title>Comparative genome analysis of Trichophyton rubrum and related dermatophytes reveals candidate genes involved in infection.</title>
        <authorList>
            <person name="Martinez D.A."/>
            <person name="Oliver B.G."/>
            <person name="Graeser Y."/>
            <person name="Goldberg J.M."/>
            <person name="Li W."/>
            <person name="Martinez-Rossi N.M."/>
            <person name="Monod M."/>
            <person name="Shelest E."/>
            <person name="Barton R.C."/>
            <person name="Birch E."/>
            <person name="Brakhage A.A."/>
            <person name="Chen Z."/>
            <person name="Gurr S.J."/>
            <person name="Heiman D."/>
            <person name="Heitman J."/>
            <person name="Kosti I."/>
            <person name="Rossi A."/>
            <person name="Saif S."/>
            <person name="Samalova M."/>
            <person name="Saunders C.W."/>
            <person name="Shea T."/>
            <person name="Summerbell R.C."/>
            <person name="Xu J."/>
            <person name="Young S."/>
            <person name="Zeng Q."/>
            <person name="Birren B.W."/>
            <person name="Cuomo C.A."/>
            <person name="White T.C."/>
        </authorList>
    </citation>
    <scope>NUCLEOTIDE SEQUENCE [LARGE SCALE GENOMIC DNA]</scope>
    <source>
        <strain evidence="2">ATCC MYA-4605 / CBS 113480</strain>
    </source>
</reference>
<proteinExistence type="predicted"/>
<dbReference type="EMBL" id="DS995705">
    <property type="protein sequence ID" value="EEQ32383.1"/>
    <property type="molecule type" value="Genomic_DNA"/>
</dbReference>